<evidence type="ECO:0000256" key="1">
    <source>
        <dbReference type="SAM" id="SignalP"/>
    </source>
</evidence>
<reference evidence="2 3" key="1">
    <citation type="submission" date="2018-06" db="EMBL/GenBank/DDBJ databases">
        <title>Freshwater and sediment microbial communities from various areas in North America, analyzing microbe dynamics in response to fracking.</title>
        <authorList>
            <person name="Lamendella R."/>
        </authorList>
    </citation>
    <scope>NUCLEOTIDE SEQUENCE [LARGE SCALE GENOMIC DNA]</scope>
    <source>
        <strain evidence="2 3">99A</strain>
    </source>
</reference>
<evidence type="ECO:0000313" key="2">
    <source>
        <dbReference type="EMBL" id="RAS62094.1"/>
    </source>
</evidence>
<gene>
    <name evidence="2" type="ORF">DET48_11523</name>
</gene>
<name>A0A329E7G7_VIBDI</name>
<accession>A0A329E7G7</accession>
<dbReference type="EMBL" id="QLTR01000015">
    <property type="protein sequence ID" value="RAS62094.1"/>
    <property type="molecule type" value="Genomic_DNA"/>
</dbReference>
<keyword evidence="1" id="KW-0732">Signal</keyword>
<comment type="caution">
    <text evidence="2">The sequence shown here is derived from an EMBL/GenBank/DDBJ whole genome shotgun (WGS) entry which is preliminary data.</text>
</comment>
<evidence type="ECO:0000313" key="3">
    <source>
        <dbReference type="Proteomes" id="UP000248729"/>
    </source>
</evidence>
<protein>
    <submittedName>
        <fullName evidence="2">Uncharacterized protein</fullName>
    </submittedName>
</protein>
<organism evidence="2 3">
    <name type="scientific">Vibrio diazotrophicus</name>
    <dbReference type="NCBI Taxonomy" id="685"/>
    <lineage>
        <taxon>Bacteria</taxon>
        <taxon>Pseudomonadati</taxon>
        <taxon>Pseudomonadota</taxon>
        <taxon>Gammaproteobacteria</taxon>
        <taxon>Vibrionales</taxon>
        <taxon>Vibrionaceae</taxon>
        <taxon>Vibrio</taxon>
    </lineage>
</organism>
<proteinExistence type="predicted"/>
<feature type="chain" id="PRO_5016253384" evidence="1">
    <location>
        <begin position="22"/>
        <end position="118"/>
    </location>
</feature>
<sequence>MLVRYLAALCAAFLVSLSAIAMDSSSLSLYGGALQFECTQDAQRVKLTAKTGKQFAAKIVASAASGNKMSYGFSNRSSLNLGFGVNDLPIRFEVISESEGTESFTLEAGCQLKSNTSS</sequence>
<dbReference type="Proteomes" id="UP000248729">
    <property type="component" value="Unassembled WGS sequence"/>
</dbReference>
<dbReference type="AlphaFoldDB" id="A0A329E7G7"/>
<feature type="signal peptide" evidence="1">
    <location>
        <begin position="1"/>
        <end position="21"/>
    </location>
</feature>